<evidence type="ECO:0000256" key="3">
    <source>
        <dbReference type="ARBA" id="ARBA00025768"/>
    </source>
</evidence>
<keyword evidence="1" id="KW-0547">Nucleotide-binding</keyword>
<dbReference type="Bgee" id="ENSXETG00000024834">
    <property type="expression patterns" value="Expressed in egg cell and 12 other cell types or tissues"/>
</dbReference>
<reference evidence="5" key="1">
    <citation type="journal article" date="2010" name="Science">
        <title>The genome of the Western clawed frog Xenopus tropicalis.</title>
        <authorList>
            <person name="Hellsten U."/>
            <person name="Harland R.M."/>
            <person name="Gilchrist M.J."/>
            <person name="Hendrix D."/>
            <person name="Jurka J."/>
            <person name="Kapitonov V."/>
            <person name="Ovcharenko I."/>
            <person name="Putnam N.H."/>
            <person name="Shu S."/>
            <person name="Taher L."/>
            <person name="Blitz I.L."/>
            <person name="Blumberg B."/>
            <person name="Dichmann D.S."/>
            <person name="Dubchak I."/>
            <person name="Amaya E."/>
            <person name="Detter J.C."/>
            <person name="Fletcher R."/>
            <person name="Gerhard D.S."/>
            <person name="Goodstein D."/>
            <person name="Graves T."/>
            <person name="Grigoriev I.V."/>
            <person name="Grimwood J."/>
            <person name="Kawashima T."/>
            <person name="Lindquist E."/>
            <person name="Lucas S.M."/>
            <person name="Mead P.E."/>
            <person name="Mitros T."/>
            <person name="Ogino H."/>
            <person name="Ohta Y."/>
            <person name="Poliakov A.V."/>
            <person name="Pollet N."/>
            <person name="Robert J."/>
            <person name="Salamov A."/>
            <person name="Sater A.K."/>
            <person name="Schmutz J."/>
            <person name="Terry A."/>
            <person name="Vize P.D."/>
            <person name="Warren W.C."/>
            <person name="Wells D."/>
            <person name="Wills A."/>
            <person name="Wilson R.K."/>
            <person name="Zimmerman L.B."/>
            <person name="Zorn A.M."/>
            <person name="Grainger R."/>
            <person name="Grammer T."/>
            <person name="Khokha M.K."/>
            <person name="Richardson P.M."/>
            <person name="Rokhsar D.S."/>
        </authorList>
    </citation>
    <scope>NUCLEOTIDE SEQUENCE [LARGE SCALE GENOMIC DNA]</scope>
    <source>
        <strain evidence="5">Nigerian</strain>
    </source>
</reference>
<dbReference type="Gene3D" id="3.40.50.300">
    <property type="entry name" value="P-loop containing nucleotide triphosphate hydrolases"/>
    <property type="match status" value="1"/>
</dbReference>
<proteinExistence type="inferred from homology"/>
<comment type="similarity">
    <text evidence="3">Belongs to the KTI12 family.</text>
</comment>
<dbReference type="Ensembl" id="ENSXETT00000110674">
    <property type="protein sequence ID" value="ENSXETP00000106314"/>
    <property type="gene ID" value="ENSXETG00000024834"/>
</dbReference>
<dbReference type="AlphaFoldDB" id="A0A803JEH2"/>
<name>A0A803JEH2_XENTR</name>
<dbReference type="PANTHER" id="PTHR12435">
    <property type="match status" value="1"/>
</dbReference>
<dbReference type="GO" id="GO:0005524">
    <property type="term" value="F:ATP binding"/>
    <property type="evidence" value="ECO:0007669"/>
    <property type="project" value="UniProtKB-KW"/>
</dbReference>
<dbReference type="InterPro" id="IPR013641">
    <property type="entry name" value="KTI12/PSTK"/>
</dbReference>
<reference evidence="5" key="2">
    <citation type="submission" date="2021-03" db="UniProtKB">
        <authorList>
            <consortium name="Ensembl"/>
        </authorList>
    </citation>
    <scope>IDENTIFICATION</scope>
</reference>
<evidence type="ECO:0000256" key="2">
    <source>
        <dbReference type="ARBA" id="ARBA00022840"/>
    </source>
</evidence>
<gene>
    <name evidence="5" type="primary">kti12</name>
</gene>
<accession>A0A803JEH2</accession>
<protein>
    <recommendedName>
        <fullName evidence="4">Protein KTI12 homolog</fullName>
    </recommendedName>
</protein>
<organism evidence="5">
    <name type="scientific">Xenopus tropicalis</name>
    <name type="common">Western clawed frog</name>
    <name type="synonym">Silurana tropicalis</name>
    <dbReference type="NCBI Taxonomy" id="8364"/>
    <lineage>
        <taxon>Eukaryota</taxon>
        <taxon>Metazoa</taxon>
        <taxon>Chordata</taxon>
        <taxon>Craniata</taxon>
        <taxon>Vertebrata</taxon>
        <taxon>Euteleostomi</taxon>
        <taxon>Amphibia</taxon>
        <taxon>Batrachia</taxon>
        <taxon>Anura</taxon>
        <taxon>Pipoidea</taxon>
        <taxon>Pipidae</taxon>
        <taxon>Xenopodinae</taxon>
        <taxon>Xenopus</taxon>
        <taxon>Silurana</taxon>
    </lineage>
</organism>
<evidence type="ECO:0000313" key="5">
    <source>
        <dbReference type="Ensembl" id="ENSXETP00000106314"/>
    </source>
</evidence>
<dbReference type="Xenbase" id="XB-GENE-5813863">
    <property type="gene designation" value="kti12"/>
</dbReference>
<evidence type="ECO:0000256" key="1">
    <source>
        <dbReference type="ARBA" id="ARBA00022741"/>
    </source>
</evidence>
<sequence length="261" mass="30125">MTSLPTSGGRNTQREREGWDLHCYCRILLVNHSYDHFLWEHENTRPALISAREQRGCLCSSDSNYIFKRKLNKEEVVILDSPNYIKGYRYELFCLIKHVQTPHCLIHCITAPEISSTWNQNRDKNEQYNQEIFDALVQRFEFPDSRNRWDSPLFTVHKDEKLPLEQICNAIFHRKAPPPNQSTQMQPLSSTNFLHELDKVTQEVVTTVLNAQKTSVPGDVIMVPGASEKISFEIIVICLTICGLCRLFTVTRNSGQTSLIV</sequence>
<dbReference type="Pfam" id="PF08433">
    <property type="entry name" value="KTI12"/>
    <property type="match status" value="1"/>
</dbReference>
<dbReference type="GeneTree" id="ENSGT00390000002443"/>
<dbReference type="InterPro" id="IPR027417">
    <property type="entry name" value="P-loop_NTPase"/>
</dbReference>
<keyword evidence="2" id="KW-0067">ATP-binding</keyword>
<evidence type="ECO:0000256" key="4">
    <source>
        <dbReference type="ARBA" id="ARBA00026170"/>
    </source>
</evidence>
<dbReference type="SUPFAM" id="SSF52540">
    <property type="entry name" value="P-loop containing nucleoside triphosphate hydrolases"/>
    <property type="match status" value="1"/>
</dbReference>